<dbReference type="InterPro" id="IPR025714">
    <property type="entry name" value="Methyltranfer_dom"/>
</dbReference>
<dbReference type="EMBL" id="FUWJ01000007">
    <property type="protein sequence ID" value="SKA25516.1"/>
    <property type="molecule type" value="Genomic_DNA"/>
</dbReference>
<comment type="similarity">
    <text evidence="3">Belongs to the methyltransferase superfamily. Arsenite methyltransferase family.</text>
</comment>
<evidence type="ECO:0000256" key="6">
    <source>
        <dbReference type="ARBA" id="ARBA00047941"/>
    </source>
</evidence>
<evidence type="ECO:0000259" key="9">
    <source>
        <dbReference type="Pfam" id="PF13847"/>
    </source>
</evidence>
<dbReference type="Proteomes" id="UP000190092">
    <property type="component" value="Unassembled WGS sequence"/>
</dbReference>
<dbReference type="AlphaFoldDB" id="A0A1T4SBN4"/>
<name>A0A1T4SBN4_9HYPH</name>
<evidence type="ECO:0000313" key="10">
    <source>
        <dbReference type="EMBL" id="SKA25516.1"/>
    </source>
</evidence>
<dbReference type="EC" id="2.1.1.137" evidence="4"/>
<reference evidence="11" key="1">
    <citation type="submission" date="2017-02" db="EMBL/GenBank/DDBJ databases">
        <authorList>
            <person name="Varghese N."/>
            <person name="Submissions S."/>
        </authorList>
    </citation>
    <scope>NUCLEOTIDE SEQUENCE [LARGE SCALE GENOMIC DNA]</scope>
    <source>
        <strain evidence="11">ATCC 27094</strain>
    </source>
</reference>
<dbReference type="PANTHER" id="PTHR43675:SF8">
    <property type="entry name" value="ARSENITE METHYLTRANSFERASE"/>
    <property type="match status" value="1"/>
</dbReference>
<keyword evidence="1 10" id="KW-0808">Transferase</keyword>
<organism evidence="10 11">
    <name type="scientific">Enhydrobacter aerosaccus</name>
    <dbReference type="NCBI Taxonomy" id="225324"/>
    <lineage>
        <taxon>Bacteria</taxon>
        <taxon>Pseudomonadati</taxon>
        <taxon>Pseudomonadota</taxon>
        <taxon>Alphaproteobacteria</taxon>
        <taxon>Hyphomicrobiales</taxon>
        <taxon>Enhydrobacter</taxon>
    </lineage>
</organism>
<keyword evidence="11" id="KW-1185">Reference proteome</keyword>
<dbReference type="Pfam" id="PF13847">
    <property type="entry name" value="Methyltransf_31"/>
    <property type="match status" value="1"/>
</dbReference>
<dbReference type="CDD" id="cd02440">
    <property type="entry name" value="AdoMet_MTases"/>
    <property type="match status" value="1"/>
</dbReference>
<dbReference type="Gene3D" id="3.40.50.150">
    <property type="entry name" value="Vaccinia Virus protein VP39"/>
    <property type="match status" value="1"/>
</dbReference>
<dbReference type="InterPro" id="IPR029063">
    <property type="entry name" value="SAM-dependent_MTases_sf"/>
</dbReference>
<dbReference type="STRING" id="225324.SAMN02745126_04533"/>
<evidence type="ECO:0000256" key="5">
    <source>
        <dbReference type="ARBA" id="ARBA00034545"/>
    </source>
</evidence>
<dbReference type="SUPFAM" id="SSF53335">
    <property type="entry name" value="S-adenosyl-L-methionine-dependent methyltransferases"/>
    <property type="match status" value="1"/>
</dbReference>
<dbReference type="GO" id="GO:0030791">
    <property type="term" value="F:arsenite methyltransferase activity"/>
    <property type="evidence" value="ECO:0007669"/>
    <property type="project" value="UniProtKB-EC"/>
</dbReference>
<evidence type="ECO:0000256" key="3">
    <source>
        <dbReference type="ARBA" id="ARBA00034487"/>
    </source>
</evidence>
<evidence type="ECO:0000256" key="8">
    <source>
        <dbReference type="ARBA" id="ARBA00048428"/>
    </source>
</evidence>
<comment type="catalytic activity">
    <reaction evidence="7">
        <text>arsenic triglutathione + 2 [thioredoxin]-dithiol + 2 S-adenosyl-L-methionine + H2O = dimethylarsinous acid + 2 [thioredoxin]-disulfide + 3 glutathione + 2 S-adenosyl-L-homocysteine + 2 H(+)</text>
        <dbReference type="Rhea" id="RHEA:69464"/>
        <dbReference type="Rhea" id="RHEA-COMP:10698"/>
        <dbReference type="Rhea" id="RHEA-COMP:10700"/>
        <dbReference type="ChEBI" id="CHEBI:15377"/>
        <dbReference type="ChEBI" id="CHEBI:15378"/>
        <dbReference type="ChEBI" id="CHEBI:23808"/>
        <dbReference type="ChEBI" id="CHEBI:29950"/>
        <dbReference type="ChEBI" id="CHEBI:50058"/>
        <dbReference type="ChEBI" id="CHEBI:57856"/>
        <dbReference type="ChEBI" id="CHEBI:57925"/>
        <dbReference type="ChEBI" id="CHEBI:59789"/>
        <dbReference type="ChEBI" id="CHEBI:183640"/>
        <dbReference type="EC" id="2.1.1.137"/>
    </reaction>
</comment>
<evidence type="ECO:0000313" key="11">
    <source>
        <dbReference type="Proteomes" id="UP000190092"/>
    </source>
</evidence>
<evidence type="ECO:0000256" key="4">
    <source>
        <dbReference type="ARBA" id="ARBA00034521"/>
    </source>
</evidence>
<dbReference type="GO" id="GO:0032259">
    <property type="term" value="P:methylation"/>
    <property type="evidence" value="ECO:0007669"/>
    <property type="project" value="UniProtKB-KW"/>
</dbReference>
<keyword evidence="2" id="KW-0949">S-adenosyl-L-methionine</keyword>
<sequence length="205" mass="21980">MSIAAKDDVTVDADVLRDQVRDKYREVATNPHGEHHFHTGRYLAAHLGYDDVFVASLPDVAVESFAGVANPFSLRPLQEGERVVDVGSGAGFDSFVASHFVGPNGNVVGVDMTQEMLSKARSTAALLANATVEFREGLAERLPVEDGWADVVISNGVINLCADKRAVFAEIHRALRPGGWLQFADIANGNPVPASALNNVDLWTA</sequence>
<keyword evidence="10" id="KW-0489">Methyltransferase</keyword>
<dbReference type="PANTHER" id="PTHR43675">
    <property type="entry name" value="ARSENITE METHYLTRANSFERASE"/>
    <property type="match status" value="1"/>
</dbReference>
<protein>
    <recommendedName>
        <fullName evidence="5">Arsenite methyltransferase</fullName>
        <ecNumber evidence="4">2.1.1.137</ecNumber>
    </recommendedName>
</protein>
<dbReference type="InterPro" id="IPR026669">
    <property type="entry name" value="Arsenite_MeTrfase-like"/>
</dbReference>
<evidence type="ECO:0000256" key="7">
    <source>
        <dbReference type="ARBA" id="ARBA00047943"/>
    </source>
</evidence>
<evidence type="ECO:0000256" key="2">
    <source>
        <dbReference type="ARBA" id="ARBA00022691"/>
    </source>
</evidence>
<dbReference type="OrthoDB" id="9777638at2"/>
<accession>A0A1T4SBN4</accession>
<gene>
    <name evidence="10" type="ORF">SAMN02745126_04533</name>
</gene>
<evidence type="ECO:0000256" key="1">
    <source>
        <dbReference type="ARBA" id="ARBA00022679"/>
    </source>
</evidence>
<proteinExistence type="inferred from homology"/>
<comment type="catalytic activity">
    <reaction evidence="8">
        <text>arsenic triglutathione + 3 [thioredoxin]-dithiol + 3 S-adenosyl-L-methionine = trimethylarsine + 3 [thioredoxin]-disulfide + 3 glutathione + 3 S-adenosyl-L-homocysteine + 3 H(+)</text>
        <dbReference type="Rhea" id="RHEA:69432"/>
        <dbReference type="Rhea" id="RHEA-COMP:10698"/>
        <dbReference type="Rhea" id="RHEA-COMP:10700"/>
        <dbReference type="ChEBI" id="CHEBI:15378"/>
        <dbReference type="ChEBI" id="CHEBI:27130"/>
        <dbReference type="ChEBI" id="CHEBI:29950"/>
        <dbReference type="ChEBI" id="CHEBI:50058"/>
        <dbReference type="ChEBI" id="CHEBI:57856"/>
        <dbReference type="ChEBI" id="CHEBI:57925"/>
        <dbReference type="ChEBI" id="CHEBI:59789"/>
        <dbReference type="ChEBI" id="CHEBI:183640"/>
        <dbReference type="EC" id="2.1.1.137"/>
    </reaction>
</comment>
<comment type="catalytic activity">
    <reaction evidence="6">
        <text>arsenic triglutathione + [thioredoxin]-dithiol + S-adenosyl-L-methionine + 2 H2O = methylarsonous acid + [thioredoxin]-disulfide + 3 glutathione + S-adenosyl-L-homocysteine + H(+)</text>
        <dbReference type="Rhea" id="RHEA:69460"/>
        <dbReference type="Rhea" id="RHEA-COMP:10698"/>
        <dbReference type="Rhea" id="RHEA-COMP:10700"/>
        <dbReference type="ChEBI" id="CHEBI:15377"/>
        <dbReference type="ChEBI" id="CHEBI:15378"/>
        <dbReference type="ChEBI" id="CHEBI:17826"/>
        <dbReference type="ChEBI" id="CHEBI:29950"/>
        <dbReference type="ChEBI" id="CHEBI:50058"/>
        <dbReference type="ChEBI" id="CHEBI:57856"/>
        <dbReference type="ChEBI" id="CHEBI:57925"/>
        <dbReference type="ChEBI" id="CHEBI:59789"/>
        <dbReference type="ChEBI" id="CHEBI:183640"/>
        <dbReference type="EC" id="2.1.1.137"/>
    </reaction>
</comment>
<feature type="domain" description="Methyltransferase" evidence="9">
    <location>
        <begin position="78"/>
        <end position="193"/>
    </location>
</feature>